<feature type="transmembrane region" description="Helical" evidence="5">
    <location>
        <begin position="7"/>
        <end position="27"/>
    </location>
</feature>
<keyword evidence="9" id="KW-1185">Reference proteome</keyword>
<feature type="transmembrane region" description="Helical" evidence="5">
    <location>
        <begin position="283"/>
        <end position="308"/>
    </location>
</feature>
<dbReference type="PANTHER" id="PTHR37422:SF13">
    <property type="entry name" value="LIPOPOLYSACCHARIDE BIOSYNTHESIS PROTEIN PA4999-RELATED"/>
    <property type="match status" value="1"/>
</dbReference>
<evidence type="ECO:0000256" key="5">
    <source>
        <dbReference type="SAM" id="Phobius"/>
    </source>
</evidence>
<reference evidence="8 9" key="1">
    <citation type="submission" date="2017-01" db="EMBL/GenBank/DDBJ databases">
        <title>Genome sequence of Rhodoferax antarcticus ANT.BR, a psychrophilic purple nonsulfur bacterium from an Antarctic microbial mat.</title>
        <authorList>
            <person name="Baker J."/>
            <person name="Riester C."/>
            <person name="Skinner B."/>
            <person name="Newell A."/>
            <person name="Swingley W."/>
            <person name="Madigan M."/>
            <person name="Jung D."/>
            <person name="Asao M."/>
            <person name="Chen M."/>
            <person name="Loughlin P."/>
            <person name="Pan H."/>
            <person name="Lin S."/>
            <person name="Li N."/>
            <person name="Shaw J."/>
            <person name="Prado M."/>
            <person name="Sherman C."/>
            <person name="Li X."/>
            <person name="Tang J."/>
            <person name="Blankenship R."/>
            <person name="Zhao T."/>
            <person name="Touchman J."/>
            <person name="Sattley M."/>
        </authorList>
    </citation>
    <scope>NUCLEOTIDE SEQUENCE [LARGE SCALE GENOMIC DNA]</scope>
    <source>
        <strain evidence="8 9">ANT.BR</strain>
    </source>
</reference>
<dbReference type="RefSeq" id="WP_075585660.1">
    <property type="nucleotide sequence ID" value="NZ_MSYM01000008.1"/>
</dbReference>
<feature type="transmembrane region" description="Helical" evidence="5">
    <location>
        <begin position="107"/>
        <end position="124"/>
    </location>
</feature>
<feature type="transmembrane region" description="Helical" evidence="5">
    <location>
        <begin position="131"/>
        <end position="154"/>
    </location>
</feature>
<keyword evidence="3 5" id="KW-1133">Transmembrane helix</keyword>
<dbReference type="GO" id="GO:0016020">
    <property type="term" value="C:membrane"/>
    <property type="evidence" value="ECO:0007669"/>
    <property type="project" value="UniProtKB-SubCell"/>
</dbReference>
<keyword evidence="4 5" id="KW-0472">Membrane</keyword>
<dbReference type="InterPro" id="IPR051533">
    <property type="entry name" value="WaaL-like"/>
</dbReference>
<dbReference type="STRING" id="81479.RA876_00410"/>
<feature type="domain" description="O-antigen ligase-related" evidence="6">
    <location>
        <begin position="205"/>
        <end position="352"/>
    </location>
</feature>
<dbReference type="InterPro" id="IPR017528">
    <property type="entry name" value="CHP03097O-antigen_lig-rel"/>
</dbReference>
<evidence type="ECO:0000256" key="4">
    <source>
        <dbReference type="ARBA" id="ARBA00023136"/>
    </source>
</evidence>
<dbReference type="Pfam" id="PF04932">
    <property type="entry name" value="Wzy_C"/>
    <property type="match status" value="1"/>
</dbReference>
<dbReference type="InterPro" id="IPR045979">
    <property type="entry name" value="DUF5935"/>
</dbReference>
<evidence type="ECO:0000313" key="8">
    <source>
        <dbReference type="EMBL" id="OLP07312.1"/>
    </source>
</evidence>
<dbReference type="InterPro" id="IPR007016">
    <property type="entry name" value="O-antigen_ligase-rel_domated"/>
</dbReference>
<comment type="caution">
    <text evidence="8">The sequence shown here is derived from an EMBL/GenBank/DDBJ whole genome shotgun (WGS) entry which is preliminary data.</text>
</comment>
<sequence length="432" mass="47894">MRDIVMFGALLGMVPMAFMNGLVAFLFWGYTTVLTPANYLYGFMQDVRFNFIFAAIALSLLVLGKTRLSKEKVTLSWAHWLIIIFFIHANLTYFFGFTPNPLAAERYENFTKGFAFVLAVPFFVKDRYGIYAILIMIALGLGLHGVVEGLKFIVSGGVHQVSGVGNSSLNDNNLFALGMVIVLPILLFFFNTLREKYARYAALSASVLTILTIIATNSRGGFLAMSVLGVWYFIASRRKGFAALALVVGVVLVFSMAPDSWFERVSTIGTASDDQSFMNRVAAWRVSLSIGLSNPIFGGGFSAVQNFWIWDQYKDMSSIFAIDMSLYSAKAAHSIYFQVIGDMGFVGLALYLFMFYSAHFNRKCIRSKIKKSGRTDMVWAVDMADTMFLSLFAFMVGGAGVSLPYYEIIFILIGLLATLNTIVDKKITSGAQ</sequence>
<evidence type="ECO:0000259" key="7">
    <source>
        <dbReference type="Pfam" id="PF19358"/>
    </source>
</evidence>
<feature type="transmembrane region" description="Helical" evidence="5">
    <location>
        <begin position="47"/>
        <end position="63"/>
    </location>
</feature>
<comment type="subcellular location">
    <subcellularLocation>
        <location evidence="1">Membrane</location>
        <topology evidence="1">Multi-pass membrane protein</topology>
    </subcellularLocation>
</comment>
<organism evidence="8 9">
    <name type="scientific">Rhodoferax antarcticus ANT.BR</name>
    <dbReference type="NCBI Taxonomy" id="1111071"/>
    <lineage>
        <taxon>Bacteria</taxon>
        <taxon>Pseudomonadati</taxon>
        <taxon>Pseudomonadota</taxon>
        <taxon>Betaproteobacteria</taxon>
        <taxon>Burkholderiales</taxon>
        <taxon>Comamonadaceae</taxon>
        <taxon>Rhodoferax</taxon>
    </lineage>
</organism>
<feature type="transmembrane region" description="Helical" evidence="5">
    <location>
        <begin position="240"/>
        <end position="262"/>
    </location>
</feature>
<dbReference type="EMBL" id="MSYM01000008">
    <property type="protein sequence ID" value="OLP07312.1"/>
    <property type="molecule type" value="Genomic_DNA"/>
</dbReference>
<feature type="transmembrane region" description="Helical" evidence="5">
    <location>
        <begin position="205"/>
        <end position="234"/>
    </location>
</feature>
<dbReference type="Proteomes" id="UP000185911">
    <property type="component" value="Unassembled WGS sequence"/>
</dbReference>
<dbReference type="AlphaFoldDB" id="A0A1Q8YH34"/>
<gene>
    <name evidence="8" type="ORF">BLL52_1142</name>
</gene>
<accession>A0A1Q8YH34</accession>
<evidence type="ECO:0000259" key="6">
    <source>
        <dbReference type="Pfam" id="PF04932"/>
    </source>
</evidence>
<protein>
    <submittedName>
        <fullName evidence="8">Putative O-antigen polymerase</fullName>
    </submittedName>
</protein>
<feature type="transmembrane region" description="Helical" evidence="5">
    <location>
        <begin position="174"/>
        <end position="193"/>
    </location>
</feature>
<evidence type="ECO:0000256" key="1">
    <source>
        <dbReference type="ARBA" id="ARBA00004141"/>
    </source>
</evidence>
<evidence type="ECO:0000256" key="3">
    <source>
        <dbReference type="ARBA" id="ARBA00022989"/>
    </source>
</evidence>
<feature type="transmembrane region" description="Helical" evidence="5">
    <location>
        <begin position="403"/>
        <end position="423"/>
    </location>
</feature>
<dbReference type="PANTHER" id="PTHR37422">
    <property type="entry name" value="TEICHURONIC ACID BIOSYNTHESIS PROTEIN TUAE"/>
    <property type="match status" value="1"/>
</dbReference>
<dbReference type="NCBIfam" id="TIGR03097">
    <property type="entry name" value="PEP_O_lig_1"/>
    <property type="match status" value="1"/>
</dbReference>
<feature type="domain" description="DUF5935" evidence="7">
    <location>
        <begin position="1"/>
        <end position="191"/>
    </location>
</feature>
<name>A0A1Q8YH34_9BURK</name>
<keyword evidence="2 5" id="KW-0812">Transmembrane</keyword>
<feature type="transmembrane region" description="Helical" evidence="5">
    <location>
        <begin position="335"/>
        <end position="356"/>
    </location>
</feature>
<evidence type="ECO:0000256" key="2">
    <source>
        <dbReference type="ARBA" id="ARBA00022692"/>
    </source>
</evidence>
<feature type="transmembrane region" description="Helical" evidence="5">
    <location>
        <begin position="75"/>
        <end position="95"/>
    </location>
</feature>
<proteinExistence type="predicted"/>
<feature type="transmembrane region" description="Helical" evidence="5">
    <location>
        <begin position="377"/>
        <end position="397"/>
    </location>
</feature>
<dbReference type="Pfam" id="PF19358">
    <property type="entry name" value="DUF5935"/>
    <property type="match status" value="1"/>
</dbReference>
<evidence type="ECO:0000313" key="9">
    <source>
        <dbReference type="Proteomes" id="UP000185911"/>
    </source>
</evidence>